<reference evidence="3" key="1">
    <citation type="submission" date="2016-11" db="EMBL/GenBank/DDBJ databases">
        <authorList>
            <person name="Varghese N."/>
            <person name="Submissions S."/>
        </authorList>
    </citation>
    <scope>NUCLEOTIDE SEQUENCE [LARGE SCALE GENOMIC DNA]</scope>
    <source>
        <strain evidence="3">DSM 19514</strain>
    </source>
</reference>
<dbReference type="RefSeq" id="WP_084660018.1">
    <property type="nucleotide sequence ID" value="NZ_FQUL01000001.1"/>
</dbReference>
<dbReference type="SUPFAM" id="SSF54909">
    <property type="entry name" value="Dimeric alpha+beta barrel"/>
    <property type="match status" value="1"/>
</dbReference>
<evidence type="ECO:0000313" key="3">
    <source>
        <dbReference type="Proteomes" id="UP000184295"/>
    </source>
</evidence>
<keyword evidence="3" id="KW-1185">Reference proteome</keyword>
<dbReference type="AlphaFoldDB" id="A0A1M4S5K5"/>
<organism evidence="2 3">
    <name type="scientific">Ferrithrix thermotolerans DSM 19514</name>
    <dbReference type="NCBI Taxonomy" id="1121881"/>
    <lineage>
        <taxon>Bacteria</taxon>
        <taxon>Bacillati</taxon>
        <taxon>Actinomycetota</taxon>
        <taxon>Acidimicrobiia</taxon>
        <taxon>Acidimicrobiales</taxon>
        <taxon>Acidimicrobiaceae</taxon>
        <taxon>Ferrithrix</taxon>
    </lineage>
</organism>
<evidence type="ECO:0000313" key="2">
    <source>
        <dbReference type="EMBL" id="SHE27297.1"/>
    </source>
</evidence>
<dbReference type="OrthoDB" id="9797216at2"/>
<accession>A0A1M4S5K5</accession>
<gene>
    <name evidence="2" type="ORF">SAMN02745225_00051</name>
</gene>
<dbReference type="EMBL" id="FQUL01000001">
    <property type="protein sequence ID" value="SHE27297.1"/>
    <property type="molecule type" value="Genomic_DNA"/>
</dbReference>
<evidence type="ECO:0000259" key="1">
    <source>
        <dbReference type="Pfam" id="PF01037"/>
    </source>
</evidence>
<dbReference type="InterPro" id="IPR011008">
    <property type="entry name" value="Dimeric_a/b-barrel"/>
</dbReference>
<dbReference type="STRING" id="1121881.SAMN02745225_00051"/>
<name>A0A1M4S5K5_9ACTN</name>
<dbReference type="Proteomes" id="UP000184295">
    <property type="component" value="Unassembled WGS sequence"/>
</dbReference>
<sequence>MQAYVLIQTDLGRVTDILRKVKEIATVTRADSVTGPYDIIALLEAPSVEEIGREVVESIQVIDGVTRTLTCPIGNLDQLH</sequence>
<dbReference type="InterPro" id="IPR019887">
    <property type="entry name" value="Tscrpt_reg_AsnC/Lrp_C"/>
</dbReference>
<proteinExistence type="predicted"/>
<feature type="domain" description="Transcription regulator AsnC/Lrp ligand binding" evidence="1">
    <location>
        <begin position="5"/>
        <end position="71"/>
    </location>
</feature>
<dbReference type="Pfam" id="PF01037">
    <property type="entry name" value="AsnC_trans_reg"/>
    <property type="match status" value="1"/>
</dbReference>
<protein>
    <submittedName>
        <fullName evidence="2">Transcriptional regulator, AsnC family</fullName>
    </submittedName>
</protein>
<dbReference type="Gene3D" id="3.30.70.920">
    <property type="match status" value="1"/>
</dbReference>